<keyword evidence="3" id="KW-1185">Reference proteome</keyword>
<sequence>MLSCKHIVDLGTDYLDQELNFWKKAEMKMHLMICGPCRRYIKQLKQTITMLSHWRMKQPTTEQLEQLKSNYQKAVSEG</sequence>
<gene>
    <name evidence="2" type="ORF">GCM10009123_12580</name>
</gene>
<dbReference type="RefSeq" id="WP_343988199.1">
    <property type="nucleotide sequence ID" value="NZ_BAAAFM010000003.1"/>
</dbReference>
<dbReference type="Pfam" id="PF13490">
    <property type="entry name" value="zf-HC2"/>
    <property type="match status" value="1"/>
</dbReference>
<dbReference type="Proteomes" id="UP001501221">
    <property type="component" value="Unassembled WGS sequence"/>
</dbReference>
<reference evidence="3" key="1">
    <citation type="journal article" date="2019" name="Int. J. Syst. Evol. Microbiol.">
        <title>The Global Catalogue of Microorganisms (GCM) 10K type strain sequencing project: providing services to taxonomists for standard genome sequencing and annotation.</title>
        <authorList>
            <consortium name="The Broad Institute Genomics Platform"/>
            <consortium name="The Broad Institute Genome Sequencing Center for Infectious Disease"/>
            <person name="Wu L."/>
            <person name="Ma J."/>
        </authorList>
    </citation>
    <scope>NUCLEOTIDE SEQUENCE [LARGE SCALE GENOMIC DNA]</scope>
    <source>
        <strain evidence="3">JCM 16211</strain>
    </source>
</reference>
<evidence type="ECO:0000313" key="3">
    <source>
        <dbReference type="Proteomes" id="UP001501221"/>
    </source>
</evidence>
<proteinExistence type="predicted"/>
<feature type="domain" description="Putative zinc-finger" evidence="1">
    <location>
        <begin position="4"/>
        <end position="38"/>
    </location>
</feature>
<accession>A0ABP3CIC7</accession>
<dbReference type="EMBL" id="BAAAFM010000003">
    <property type="protein sequence ID" value="GAA0206620.1"/>
    <property type="molecule type" value="Genomic_DNA"/>
</dbReference>
<dbReference type="InterPro" id="IPR027383">
    <property type="entry name" value="Znf_put"/>
</dbReference>
<protein>
    <recommendedName>
        <fullName evidence="1">Putative zinc-finger domain-containing protein</fullName>
    </recommendedName>
</protein>
<evidence type="ECO:0000313" key="2">
    <source>
        <dbReference type="EMBL" id="GAA0206620.1"/>
    </source>
</evidence>
<name>A0ABP3CIC7_9GAMM</name>
<organism evidence="2 3">
    <name type="scientific">Kangiella japonica</name>
    <dbReference type="NCBI Taxonomy" id="647384"/>
    <lineage>
        <taxon>Bacteria</taxon>
        <taxon>Pseudomonadati</taxon>
        <taxon>Pseudomonadota</taxon>
        <taxon>Gammaproteobacteria</taxon>
        <taxon>Kangiellales</taxon>
        <taxon>Kangiellaceae</taxon>
        <taxon>Kangiella</taxon>
    </lineage>
</organism>
<evidence type="ECO:0000259" key="1">
    <source>
        <dbReference type="Pfam" id="PF13490"/>
    </source>
</evidence>
<comment type="caution">
    <text evidence="2">The sequence shown here is derived from an EMBL/GenBank/DDBJ whole genome shotgun (WGS) entry which is preliminary data.</text>
</comment>